<organism evidence="1 2">
    <name type="scientific">Methanosarcina barkeri 227</name>
    <dbReference type="NCBI Taxonomy" id="1434106"/>
    <lineage>
        <taxon>Archaea</taxon>
        <taxon>Methanobacteriati</taxon>
        <taxon>Methanobacteriota</taxon>
        <taxon>Stenosarchaea group</taxon>
        <taxon>Methanomicrobia</taxon>
        <taxon>Methanosarcinales</taxon>
        <taxon>Methanosarcinaceae</taxon>
        <taxon>Methanosarcina</taxon>
    </lineage>
</organism>
<dbReference type="KEGG" id="mbar:MSBR2_1591"/>
<name>A0A0E3R3K4_METBA</name>
<dbReference type="AlphaFoldDB" id="A0A0E3R3K4"/>
<dbReference type="EMBL" id="CP009530">
    <property type="protein sequence ID" value="AKB58107.1"/>
    <property type="molecule type" value="Genomic_DNA"/>
</dbReference>
<evidence type="ECO:0000313" key="2">
    <source>
        <dbReference type="Proteomes" id="UP000033079"/>
    </source>
</evidence>
<proteinExistence type="predicted"/>
<accession>A0A0E3R3K4</accession>
<reference evidence="1 2" key="1">
    <citation type="submission" date="2014-07" db="EMBL/GenBank/DDBJ databases">
        <title>Methanogenic archaea and the global carbon cycle.</title>
        <authorList>
            <person name="Henriksen J.R."/>
            <person name="Luke J."/>
            <person name="Reinhart S."/>
            <person name="Benedict M.N."/>
            <person name="Youngblut N.D."/>
            <person name="Metcalf M.E."/>
            <person name="Whitaker R.J."/>
            <person name="Metcalf W.W."/>
        </authorList>
    </citation>
    <scope>NUCLEOTIDE SEQUENCE [LARGE SCALE GENOMIC DNA]</scope>
    <source>
        <strain evidence="1 2">227</strain>
    </source>
</reference>
<dbReference type="PATRIC" id="fig|1434106.5.peg.2045"/>
<dbReference type="HOGENOM" id="CLU_3130811_0_0_2"/>
<evidence type="ECO:0000313" key="1">
    <source>
        <dbReference type="EMBL" id="AKB58107.1"/>
    </source>
</evidence>
<gene>
    <name evidence="1" type="ORF">MSBR2_1591</name>
</gene>
<sequence>MRWIFFKFQGITELITQKRENKVRNTEYGRNSLENIEFHRRERLSIKIR</sequence>
<dbReference type="Proteomes" id="UP000033079">
    <property type="component" value="Chromosome"/>
</dbReference>
<protein>
    <submittedName>
        <fullName evidence="1">Mobile element protein</fullName>
    </submittedName>
</protein>